<dbReference type="Gene3D" id="3.40.50.2300">
    <property type="match status" value="1"/>
</dbReference>
<dbReference type="SMART" id="SM00421">
    <property type="entry name" value="HTH_LUXR"/>
    <property type="match status" value="1"/>
</dbReference>
<gene>
    <name evidence="5" type="ORF">GCM10023320_65420</name>
</gene>
<dbReference type="PANTHER" id="PTHR43214">
    <property type="entry name" value="TWO-COMPONENT RESPONSE REGULATOR"/>
    <property type="match status" value="1"/>
</dbReference>
<evidence type="ECO:0000313" key="6">
    <source>
        <dbReference type="Proteomes" id="UP001500804"/>
    </source>
</evidence>
<dbReference type="Proteomes" id="UP001500804">
    <property type="component" value="Unassembled WGS sequence"/>
</dbReference>
<feature type="modified residue" description="4-aspartylphosphate" evidence="2">
    <location>
        <position position="54"/>
    </location>
</feature>
<name>A0ABP9NWX9_9PSEU</name>
<organism evidence="5 6">
    <name type="scientific">Pseudonocardia adelaidensis</name>
    <dbReference type="NCBI Taxonomy" id="648754"/>
    <lineage>
        <taxon>Bacteria</taxon>
        <taxon>Bacillati</taxon>
        <taxon>Actinomycetota</taxon>
        <taxon>Actinomycetes</taxon>
        <taxon>Pseudonocardiales</taxon>
        <taxon>Pseudonocardiaceae</taxon>
        <taxon>Pseudonocardia</taxon>
    </lineage>
</organism>
<comment type="caution">
    <text evidence="5">The sequence shown here is derived from an EMBL/GenBank/DDBJ whole genome shotgun (WGS) entry which is preliminary data.</text>
</comment>
<dbReference type="InterPro" id="IPR011006">
    <property type="entry name" value="CheY-like_superfamily"/>
</dbReference>
<evidence type="ECO:0000259" key="3">
    <source>
        <dbReference type="PROSITE" id="PS50043"/>
    </source>
</evidence>
<dbReference type="PROSITE" id="PS50110">
    <property type="entry name" value="RESPONSE_REGULATORY"/>
    <property type="match status" value="1"/>
</dbReference>
<dbReference type="SUPFAM" id="SSF52172">
    <property type="entry name" value="CheY-like"/>
    <property type="match status" value="1"/>
</dbReference>
<accession>A0ABP9NWX9</accession>
<dbReference type="InterPro" id="IPR016032">
    <property type="entry name" value="Sig_transdc_resp-reg_C-effctor"/>
</dbReference>
<evidence type="ECO:0000256" key="1">
    <source>
        <dbReference type="ARBA" id="ARBA00023125"/>
    </source>
</evidence>
<proteinExistence type="predicted"/>
<dbReference type="SUPFAM" id="SSF46894">
    <property type="entry name" value="C-terminal effector domain of the bipartite response regulators"/>
    <property type="match status" value="1"/>
</dbReference>
<keyword evidence="2" id="KW-0597">Phosphoprotein</keyword>
<evidence type="ECO:0000256" key="2">
    <source>
        <dbReference type="PROSITE-ProRule" id="PRU00169"/>
    </source>
</evidence>
<dbReference type="PROSITE" id="PS50043">
    <property type="entry name" value="HTH_LUXR_2"/>
    <property type="match status" value="1"/>
</dbReference>
<dbReference type="InterPro" id="IPR000792">
    <property type="entry name" value="Tscrpt_reg_LuxR_C"/>
</dbReference>
<dbReference type="RefSeq" id="WP_345610471.1">
    <property type="nucleotide sequence ID" value="NZ_BAABJO010000032.1"/>
</dbReference>
<reference evidence="6" key="1">
    <citation type="journal article" date="2019" name="Int. J. Syst. Evol. Microbiol.">
        <title>The Global Catalogue of Microorganisms (GCM) 10K type strain sequencing project: providing services to taxonomists for standard genome sequencing and annotation.</title>
        <authorList>
            <consortium name="The Broad Institute Genomics Platform"/>
            <consortium name="The Broad Institute Genome Sequencing Center for Infectious Disease"/>
            <person name="Wu L."/>
            <person name="Ma J."/>
        </authorList>
    </citation>
    <scope>NUCLEOTIDE SEQUENCE [LARGE SCALE GENOMIC DNA]</scope>
    <source>
        <strain evidence="6">JCM 18302</strain>
    </source>
</reference>
<evidence type="ECO:0000259" key="4">
    <source>
        <dbReference type="PROSITE" id="PS50110"/>
    </source>
</evidence>
<dbReference type="InterPro" id="IPR039420">
    <property type="entry name" value="WalR-like"/>
</dbReference>
<feature type="domain" description="Response regulatory" evidence="4">
    <location>
        <begin position="3"/>
        <end position="119"/>
    </location>
</feature>
<feature type="domain" description="HTH luxR-type" evidence="3">
    <location>
        <begin position="134"/>
        <end position="199"/>
    </location>
</feature>
<dbReference type="PANTHER" id="PTHR43214:SF42">
    <property type="entry name" value="TRANSCRIPTIONAL REGULATORY PROTEIN DESR"/>
    <property type="match status" value="1"/>
</dbReference>
<dbReference type="Pfam" id="PF00196">
    <property type="entry name" value="GerE"/>
    <property type="match status" value="1"/>
</dbReference>
<dbReference type="CDD" id="cd06170">
    <property type="entry name" value="LuxR_C_like"/>
    <property type="match status" value="1"/>
</dbReference>
<keyword evidence="1" id="KW-0238">DNA-binding</keyword>
<dbReference type="InterPro" id="IPR001789">
    <property type="entry name" value="Sig_transdc_resp-reg_receiver"/>
</dbReference>
<dbReference type="PRINTS" id="PR00038">
    <property type="entry name" value="HTHLUXR"/>
</dbReference>
<dbReference type="SMART" id="SM00448">
    <property type="entry name" value="REC"/>
    <property type="match status" value="1"/>
</dbReference>
<keyword evidence="6" id="KW-1185">Reference proteome</keyword>
<sequence>MTTILVAEDTAILRDSLVVVLDLEPDLEVVAAVGTGDAIVPAALHHRPDVAVLDIDLPGTDGLTAAAHLREQLPDCRVLILTALARPGNLRTALANHASGFLGKDAPARTLVDAVRQIAAGGRVVDPALAVATLTTRPNPLTEREAEVLRLFARGTGPREIASDLFLTVGTVRNYLASATVKLGARNRVDGIRIATEMGWI</sequence>
<dbReference type="Pfam" id="PF00072">
    <property type="entry name" value="Response_reg"/>
    <property type="match status" value="1"/>
</dbReference>
<evidence type="ECO:0000313" key="5">
    <source>
        <dbReference type="EMBL" id="GAA5135616.1"/>
    </source>
</evidence>
<dbReference type="EMBL" id="BAABJO010000032">
    <property type="protein sequence ID" value="GAA5135616.1"/>
    <property type="molecule type" value="Genomic_DNA"/>
</dbReference>
<protein>
    <submittedName>
        <fullName evidence="5">Response regulator transcription factor</fullName>
    </submittedName>
</protein>